<organism evidence="1 2">
    <name type="scientific">Thalassotalea algicola</name>
    <dbReference type="NCBI Taxonomy" id="2716224"/>
    <lineage>
        <taxon>Bacteria</taxon>
        <taxon>Pseudomonadati</taxon>
        <taxon>Pseudomonadota</taxon>
        <taxon>Gammaproteobacteria</taxon>
        <taxon>Alteromonadales</taxon>
        <taxon>Colwelliaceae</taxon>
        <taxon>Thalassotalea</taxon>
    </lineage>
</organism>
<reference evidence="1 2" key="1">
    <citation type="submission" date="2020-04" db="EMBL/GenBank/DDBJ databases">
        <title>Thalassotalea sp. M1531, isolated from the surface of marine red alga.</title>
        <authorList>
            <person name="Pang L."/>
            <person name="Lu D.-C."/>
        </authorList>
    </citation>
    <scope>NUCLEOTIDE SEQUENCE [LARGE SCALE GENOMIC DNA]</scope>
    <source>
        <strain evidence="1 2">M1531</strain>
    </source>
</reference>
<sequence length="413" mass="47035">MASDTTLTPAERAHFLRRTCFSASDDLMLETEALTSKALLIDWLLAKPIGNYTYPDWYQSPPNLQDLSQDERKTVRRDMSKELLAWWQALLIQSDTPFYEQLSVFWHNHFVSSIQKVKLPNVMLKQNDLFRQQGLGNFKSLLASILKDPAMLIYLDNASSKKDSPNENLARELLELFTLGEGNYTEFDIKELARALTGASVKRRTGEYIFKKRWHDDGDKTIFGETASFSVENLAELIVKQPSCATFIVTKFWLHFVDSNPIESEVDIIAQTFVDSGFEIKALLEALFLSDFFWQSQGQQVKSPVQLIVGTYRQFNLASLTDRQWRSLTKNMGQLLFVPPNVKGWPGGKAWYASAAIFYRESFIDQFVRWHQSSGLQTSTTQLLAAQSVASLDEISNSSELMLAMADPAYQVI</sequence>
<keyword evidence="2" id="KW-1185">Reference proteome</keyword>
<evidence type="ECO:0000313" key="1">
    <source>
        <dbReference type="EMBL" id="NMP32717.1"/>
    </source>
</evidence>
<evidence type="ECO:0000313" key="2">
    <source>
        <dbReference type="Proteomes" id="UP000568664"/>
    </source>
</evidence>
<accession>A0A7Y0Q8A6</accession>
<gene>
    <name evidence="1" type="ORF">HII17_14235</name>
</gene>
<dbReference type="RefSeq" id="WP_169076017.1">
    <property type="nucleotide sequence ID" value="NZ_JABBXH010000004.1"/>
</dbReference>
<name>A0A7Y0Q8A6_9GAMM</name>
<dbReference type="Proteomes" id="UP000568664">
    <property type="component" value="Unassembled WGS sequence"/>
</dbReference>
<comment type="caution">
    <text evidence="1">The sequence shown here is derived from an EMBL/GenBank/DDBJ whole genome shotgun (WGS) entry which is preliminary data.</text>
</comment>
<dbReference type="InterPro" id="IPR014917">
    <property type="entry name" value="DUF1800"/>
</dbReference>
<proteinExistence type="predicted"/>
<dbReference type="EMBL" id="JABBXH010000004">
    <property type="protein sequence ID" value="NMP32717.1"/>
    <property type="molecule type" value="Genomic_DNA"/>
</dbReference>
<dbReference type="Pfam" id="PF08811">
    <property type="entry name" value="DUF1800"/>
    <property type="match status" value="1"/>
</dbReference>
<dbReference type="AlphaFoldDB" id="A0A7Y0Q8A6"/>
<protein>
    <submittedName>
        <fullName evidence="1">DUF1800 domain-containing protein</fullName>
    </submittedName>
</protein>